<evidence type="ECO:0000313" key="3">
    <source>
        <dbReference type="Proteomes" id="UP001341840"/>
    </source>
</evidence>
<evidence type="ECO:0000313" key="2">
    <source>
        <dbReference type="EMBL" id="MED6172417.1"/>
    </source>
</evidence>
<feature type="region of interest" description="Disordered" evidence="1">
    <location>
        <begin position="177"/>
        <end position="242"/>
    </location>
</feature>
<name>A0ABU6VFZ3_9FABA</name>
<sequence length="286" mass="31698">HHLFSPLFAAAATSTRHHHCLRRCFLLYRYLPPLLLHSLEKDEQQDAHGESRRWATQTEKRQDNTDDGVQVAIAFHHRVAFQIYYYITTSASASPSCSGSASCAHLHLYVGFQICRCITGVVSPSLPLQSSNGSCSLRKCTKNRKGKNGYIINGWGWVEERRENSIVILRVEIKGHSERRTEKGSEEVTHPSEREDPGRSSSHPPTTQQRRPPRSVAAHFGSTAAASVSIAPSVRPPSHLRKAHEEAMELALDLKANMKASADFGGSGYHDHLSEAFGPDIKNIGS</sequence>
<evidence type="ECO:0000256" key="1">
    <source>
        <dbReference type="SAM" id="MobiDB-lite"/>
    </source>
</evidence>
<feature type="compositionally biased region" description="Basic and acidic residues" evidence="1">
    <location>
        <begin position="177"/>
        <end position="198"/>
    </location>
</feature>
<gene>
    <name evidence="2" type="ORF">PIB30_049820</name>
</gene>
<dbReference type="Proteomes" id="UP001341840">
    <property type="component" value="Unassembled WGS sequence"/>
</dbReference>
<feature type="region of interest" description="Disordered" evidence="1">
    <location>
        <begin position="262"/>
        <end position="286"/>
    </location>
</feature>
<organism evidence="2 3">
    <name type="scientific">Stylosanthes scabra</name>
    <dbReference type="NCBI Taxonomy" id="79078"/>
    <lineage>
        <taxon>Eukaryota</taxon>
        <taxon>Viridiplantae</taxon>
        <taxon>Streptophyta</taxon>
        <taxon>Embryophyta</taxon>
        <taxon>Tracheophyta</taxon>
        <taxon>Spermatophyta</taxon>
        <taxon>Magnoliopsida</taxon>
        <taxon>eudicotyledons</taxon>
        <taxon>Gunneridae</taxon>
        <taxon>Pentapetalae</taxon>
        <taxon>rosids</taxon>
        <taxon>fabids</taxon>
        <taxon>Fabales</taxon>
        <taxon>Fabaceae</taxon>
        <taxon>Papilionoideae</taxon>
        <taxon>50 kb inversion clade</taxon>
        <taxon>dalbergioids sensu lato</taxon>
        <taxon>Dalbergieae</taxon>
        <taxon>Pterocarpus clade</taxon>
        <taxon>Stylosanthes</taxon>
    </lineage>
</organism>
<dbReference type="EMBL" id="JASCZI010151372">
    <property type="protein sequence ID" value="MED6172417.1"/>
    <property type="molecule type" value="Genomic_DNA"/>
</dbReference>
<accession>A0ABU6VFZ3</accession>
<protein>
    <submittedName>
        <fullName evidence="2">Uncharacterized protein</fullName>
    </submittedName>
</protein>
<feature type="non-terminal residue" evidence="2">
    <location>
        <position position="1"/>
    </location>
</feature>
<keyword evidence="3" id="KW-1185">Reference proteome</keyword>
<reference evidence="2 3" key="1">
    <citation type="journal article" date="2023" name="Plants (Basel)">
        <title>Bridging the Gap: Combining Genomics and Transcriptomics Approaches to Understand Stylosanthes scabra, an Orphan Legume from the Brazilian Caatinga.</title>
        <authorList>
            <person name="Ferreira-Neto J.R.C."/>
            <person name="da Silva M.D."/>
            <person name="Binneck E."/>
            <person name="de Melo N.F."/>
            <person name="da Silva R.H."/>
            <person name="de Melo A.L.T.M."/>
            <person name="Pandolfi V."/>
            <person name="Bustamante F.O."/>
            <person name="Brasileiro-Vidal A.C."/>
            <person name="Benko-Iseppon A.M."/>
        </authorList>
    </citation>
    <scope>NUCLEOTIDE SEQUENCE [LARGE SCALE GENOMIC DNA]</scope>
    <source>
        <tissue evidence="2">Leaves</tissue>
    </source>
</reference>
<proteinExistence type="predicted"/>
<comment type="caution">
    <text evidence="2">The sequence shown here is derived from an EMBL/GenBank/DDBJ whole genome shotgun (WGS) entry which is preliminary data.</text>
</comment>